<protein>
    <submittedName>
        <fullName evidence="2">Uncharacterized protein</fullName>
    </submittedName>
</protein>
<dbReference type="KEGG" id="kst:KSMBR1_2593"/>
<organism evidence="2 3">
    <name type="scientific">Kuenenia stuttgartiensis</name>
    <dbReference type="NCBI Taxonomy" id="174633"/>
    <lineage>
        <taxon>Bacteria</taxon>
        <taxon>Pseudomonadati</taxon>
        <taxon>Planctomycetota</taxon>
        <taxon>Candidatus Brocadiia</taxon>
        <taxon>Candidatus Brocadiales</taxon>
        <taxon>Candidatus Brocadiaceae</taxon>
        <taxon>Candidatus Kuenenia</taxon>
    </lineage>
</organism>
<dbReference type="EMBL" id="CP049055">
    <property type="protein sequence ID" value="QII13817.1"/>
    <property type="molecule type" value="Genomic_DNA"/>
</dbReference>
<keyword evidence="3" id="KW-1185">Reference proteome</keyword>
<reference evidence="2" key="1">
    <citation type="submission" date="2017-10" db="EMBL/GenBank/DDBJ databases">
        <authorList>
            <person name="Banno H."/>
            <person name="Chua N.-H."/>
        </authorList>
    </citation>
    <scope>NUCLEOTIDE SEQUENCE [LARGE SCALE GENOMIC DNA]</scope>
    <source>
        <strain evidence="2">Kuenenia_mbr1_ru-nijmegen</strain>
    </source>
</reference>
<evidence type="ECO:0000313" key="2">
    <source>
        <dbReference type="EMBL" id="SOH05080.1"/>
    </source>
</evidence>
<dbReference type="AlphaFoldDB" id="A0A2C9CHB3"/>
<gene>
    <name evidence="1" type="ORF">KsCSTR_44380</name>
    <name evidence="2" type="ORF">KSMBR1_2593</name>
</gene>
<proteinExistence type="predicted"/>
<sequence>MEQFNVHQYKYNKKEATVLYVDVNDFEEQRDAFDAAWELGVRNERQM</sequence>
<dbReference type="RefSeq" id="WP_164994264.1">
    <property type="nucleotide sequence ID" value="NZ_CP049055.1"/>
</dbReference>
<reference evidence="3" key="2">
    <citation type="submission" date="2017-10" db="EMBL/GenBank/DDBJ databases">
        <authorList>
            <person name="Frank J."/>
        </authorList>
    </citation>
    <scope>NUCLEOTIDE SEQUENCE [LARGE SCALE GENOMIC DNA]</scope>
</reference>
<dbReference type="Proteomes" id="UP000501926">
    <property type="component" value="Chromosome"/>
</dbReference>
<evidence type="ECO:0000313" key="1">
    <source>
        <dbReference type="EMBL" id="QII13817.1"/>
    </source>
</evidence>
<dbReference type="Proteomes" id="UP000221734">
    <property type="component" value="Chromosome Kuenenia_stuttgartiensis_MBR1"/>
</dbReference>
<accession>A0A2C9CHB3</accession>
<dbReference type="EMBL" id="LT934425">
    <property type="protein sequence ID" value="SOH05080.1"/>
    <property type="molecule type" value="Genomic_DNA"/>
</dbReference>
<name>A0A2C9CHB3_KUEST</name>
<evidence type="ECO:0000313" key="4">
    <source>
        <dbReference type="Proteomes" id="UP000501926"/>
    </source>
</evidence>
<reference evidence="1 4" key="3">
    <citation type="submission" date="2020-02" db="EMBL/GenBank/DDBJ databases">
        <title>Newly sequenced genome of strain CSTR1 showed variability in Candidatus Kuenenia stuttgartiensis genomes.</title>
        <authorList>
            <person name="Ding C."/>
            <person name="Adrian L."/>
        </authorList>
    </citation>
    <scope>NUCLEOTIDE SEQUENCE [LARGE SCALE GENOMIC DNA]</scope>
    <source>
        <strain evidence="1 4">CSTR1</strain>
    </source>
</reference>
<evidence type="ECO:0000313" key="3">
    <source>
        <dbReference type="Proteomes" id="UP000221734"/>
    </source>
</evidence>